<sequence length="831" mass="91805">MDSELRDTLRSLCHGRGWSYGVFWRISRGEPRFLIVAENYCEDQFKPVVKKMINQANVVGEGTIGLVAASGKHQWIHSNGNFREWSTNGADNTPGMLQGNNEWCYQFLSGIKSMVFISLPSQGVVQFGSSQQIFEDFGFIDQVKSSFLKFTCLKGSHSEKNKKTHAPHEAGISSRHFQTSYRNIIDSMHESSSNDPFEKLQCSTTPMKAQSLYSMPSMSNSTCSAQRCSIPFQRTSSTGLTYQCDAAVPNTEAFVSPNPQLSHSSLSNNSDIVCSNANAWNKEVNQSVMDQRLMTGMHSQGLPCTSHSPYSSTRTSPYHHLHGGSVSFSSLYRSLGASGEHLLDFQHAAPSFQVIEGDSCTGISFSNPTSINSLNKELGPGESKFIPSKDGLVVNENKLDGISSSHVTSNEVGNSISGAMNSFNISHYGEENPMSLVTNPLSDNDFFNGVEMDLNPSFLGQDSWSTISMPTDDNPVFSECFSELDLGSKAGFDDKFFMEPAVEQLLDAMVSGNLNFASGHSSVDTNQCSTSTTIAGAQGFGQASNVLFSESNLGLGNGCLKETQAKSKVSSWMDDSTSMNAESAVTNMSKRLEEAPKVVRKRARPGESSRPRPKDRQQIQDRVKELREIVPNSAKCSIDTLLDRTIKHMLYLQSVTKYADKFKQADEPKMICEESGVVLKDNTSGSGNGATWAFEVAGQTMVCPIIVEDLSPPGQMLVEMLCEEHGLFLEIADIIRNFGLTILKGVMEIRDSKIWARFFVEANRDVTRMDIFMSLVQLLQQNTHIIRPHEQQQAKNVDRRACDLIVSKHQWQTQSAWPLSCSNNEQRSFAQ</sequence>
<dbReference type="PROSITE" id="PS50888">
    <property type="entry name" value="BHLH"/>
    <property type="match status" value="1"/>
</dbReference>
<reference evidence="7" key="2">
    <citation type="submission" date="2025-08" db="UniProtKB">
        <authorList>
            <consortium name="RefSeq"/>
        </authorList>
    </citation>
    <scope>IDENTIFICATION</scope>
</reference>
<organism evidence="6 7">
    <name type="scientific">Dioscorea cayennensis subsp. rotundata</name>
    <name type="common">White Guinea yam</name>
    <name type="synonym">Dioscorea rotundata</name>
    <dbReference type="NCBI Taxonomy" id="55577"/>
    <lineage>
        <taxon>Eukaryota</taxon>
        <taxon>Viridiplantae</taxon>
        <taxon>Streptophyta</taxon>
        <taxon>Embryophyta</taxon>
        <taxon>Tracheophyta</taxon>
        <taxon>Spermatophyta</taxon>
        <taxon>Magnoliopsida</taxon>
        <taxon>Liliopsida</taxon>
        <taxon>Dioscoreales</taxon>
        <taxon>Dioscoreaceae</taxon>
        <taxon>Dioscorea</taxon>
    </lineage>
</organism>
<dbReference type="InterPro" id="IPR043561">
    <property type="entry name" value="LHW-like"/>
</dbReference>
<dbReference type="Pfam" id="PF14215">
    <property type="entry name" value="bHLH-MYC_N"/>
    <property type="match status" value="1"/>
</dbReference>
<dbReference type="PANTHER" id="PTHR46196:SF2">
    <property type="entry name" value="TRANSCRIPTION FACTOR BHLH157"/>
    <property type="match status" value="1"/>
</dbReference>
<dbReference type="GO" id="GO:0046983">
    <property type="term" value="F:protein dimerization activity"/>
    <property type="evidence" value="ECO:0007669"/>
    <property type="project" value="InterPro"/>
</dbReference>
<protein>
    <submittedName>
        <fullName evidence="7">Transcription factor bHLH157-like isoform X1</fullName>
    </submittedName>
</protein>
<comment type="similarity">
    <text evidence="1">Belongs to the bHLH protein family.</text>
</comment>
<keyword evidence="6" id="KW-1185">Reference proteome</keyword>
<feature type="compositionally biased region" description="Basic and acidic residues" evidence="4">
    <location>
        <begin position="604"/>
        <end position="620"/>
    </location>
</feature>
<name>A0AB40BQ51_DIOCR</name>
<evidence type="ECO:0000256" key="4">
    <source>
        <dbReference type="SAM" id="MobiDB-lite"/>
    </source>
</evidence>
<dbReference type="GO" id="GO:0003700">
    <property type="term" value="F:DNA-binding transcription factor activity"/>
    <property type="evidence" value="ECO:0007669"/>
    <property type="project" value="InterPro"/>
</dbReference>
<evidence type="ECO:0000256" key="3">
    <source>
        <dbReference type="ARBA" id="ARBA00023163"/>
    </source>
</evidence>
<dbReference type="RefSeq" id="XP_039128817.1">
    <property type="nucleotide sequence ID" value="XM_039272883.1"/>
</dbReference>
<dbReference type="Pfam" id="PF23176">
    <property type="entry name" value="bHLH_LHW"/>
    <property type="match status" value="1"/>
</dbReference>
<keyword evidence="3" id="KW-0804">Transcription</keyword>
<reference evidence="6" key="1">
    <citation type="submission" date="2025-05" db="UniProtKB">
        <authorList>
            <consortium name="RefSeq"/>
        </authorList>
    </citation>
    <scope>NUCLEOTIDE SEQUENCE [LARGE SCALE GENOMIC DNA]</scope>
</reference>
<feature type="region of interest" description="Disordered" evidence="4">
    <location>
        <begin position="588"/>
        <end position="620"/>
    </location>
</feature>
<evidence type="ECO:0000256" key="1">
    <source>
        <dbReference type="ARBA" id="ARBA00005510"/>
    </source>
</evidence>
<dbReference type="SUPFAM" id="SSF47459">
    <property type="entry name" value="HLH, helix-loop-helix DNA-binding domain"/>
    <property type="match status" value="1"/>
</dbReference>
<evidence type="ECO:0000256" key="2">
    <source>
        <dbReference type="ARBA" id="ARBA00023015"/>
    </source>
</evidence>
<dbReference type="InterPro" id="IPR025610">
    <property type="entry name" value="MYC/MYB_N"/>
</dbReference>
<evidence type="ECO:0000313" key="7">
    <source>
        <dbReference type="RefSeq" id="XP_039128817.1"/>
    </source>
</evidence>
<dbReference type="Proteomes" id="UP001515500">
    <property type="component" value="Chromosome 1"/>
</dbReference>
<proteinExistence type="inferred from homology"/>
<dbReference type="PANTHER" id="PTHR46196">
    <property type="entry name" value="TRANSCRIPTION FACTOR BHLH155-LIKE ISOFORM X1-RELATED"/>
    <property type="match status" value="1"/>
</dbReference>
<accession>A0AB40BQ51</accession>
<dbReference type="AlphaFoldDB" id="A0AB40BQ51"/>
<dbReference type="GeneID" id="120264963"/>
<evidence type="ECO:0000259" key="5">
    <source>
        <dbReference type="PROSITE" id="PS50888"/>
    </source>
</evidence>
<evidence type="ECO:0000313" key="6">
    <source>
        <dbReference type="Proteomes" id="UP001515500"/>
    </source>
</evidence>
<gene>
    <name evidence="7" type="primary">LOC120264963</name>
</gene>
<dbReference type="InterPro" id="IPR011598">
    <property type="entry name" value="bHLH_dom"/>
</dbReference>
<feature type="domain" description="BHLH" evidence="5">
    <location>
        <begin position="603"/>
        <end position="652"/>
    </location>
</feature>
<dbReference type="InterPro" id="IPR036638">
    <property type="entry name" value="HLH_DNA-bd_sf"/>
</dbReference>
<keyword evidence="2" id="KW-0805">Transcription regulation</keyword>